<dbReference type="Pfam" id="PF12732">
    <property type="entry name" value="YtxH"/>
    <property type="match status" value="1"/>
</dbReference>
<evidence type="ECO:0000313" key="3">
    <source>
        <dbReference type="EMBL" id="MFC5713562.1"/>
    </source>
</evidence>
<dbReference type="EMBL" id="JBHSOZ010000005">
    <property type="protein sequence ID" value="MFC5713562.1"/>
    <property type="molecule type" value="Genomic_DNA"/>
</dbReference>
<evidence type="ECO:0000313" key="4">
    <source>
        <dbReference type="Proteomes" id="UP001596142"/>
    </source>
</evidence>
<comment type="caution">
    <text evidence="3">The sequence shown here is derived from an EMBL/GenBank/DDBJ whole genome shotgun (WGS) entry which is preliminary data.</text>
</comment>
<keyword evidence="2" id="KW-0472">Membrane</keyword>
<keyword evidence="1" id="KW-0175">Coiled coil</keyword>
<organism evidence="3 4">
    <name type="scientific">Thalassorhabdus alkalitolerans</name>
    <dbReference type="NCBI Taxonomy" id="2282697"/>
    <lineage>
        <taxon>Bacteria</taxon>
        <taxon>Bacillati</taxon>
        <taxon>Bacillota</taxon>
        <taxon>Bacilli</taxon>
        <taxon>Bacillales</taxon>
        <taxon>Bacillaceae</taxon>
        <taxon>Thalassorhabdus</taxon>
    </lineage>
</organism>
<dbReference type="RefSeq" id="WP_385941502.1">
    <property type="nucleotide sequence ID" value="NZ_JBHSOZ010000005.1"/>
</dbReference>
<keyword evidence="2" id="KW-1133">Transmembrane helix</keyword>
<evidence type="ECO:0000256" key="1">
    <source>
        <dbReference type="SAM" id="Coils"/>
    </source>
</evidence>
<reference evidence="4" key="1">
    <citation type="journal article" date="2019" name="Int. J. Syst. Evol. Microbiol.">
        <title>The Global Catalogue of Microorganisms (GCM) 10K type strain sequencing project: providing services to taxonomists for standard genome sequencing and annotation.</title>
        <authorList>
            <consortium name="The Broad Institute Genomics Platform"/>
            <consortium name="The Broad Institute Genome Sequencing Center for Infectious Disease"/>
            <person name="Wu L."/>
            <person name="Ma J."/>
        </authorList>
    </citation>
    <scope>NUCLEOTIDE SEQUENCE [LARGE SCALE GENOMIC DNA]</scope>
    <source>
        <strain evidence="4">CECT 7184</strain>
    </source>
</reference>
<dbReference type="InterPro" id="IPR024623">
    <property type="entry name" value="YtxH"/>
</dbReference>
<keyword evidence="2" id="KW-0812">Transmembrane</keyword>
<dbReference type="Proteomes" id="UP001596142">
    <property type="component" value="Unassembled WGS sequence"/>
</dbReference>
<dbReference type="InterPro" id="IPR052928">
    <property type="entry name" value="Desiccation-related_membrane"/>
</dbReference>
<evidence type="ECO:0000256" key="2">
    <source>
        <dbReference type="SAM" id="Phobius"/>
    </source>
</evidence>
<dbReference type="PANTHER" id="PTHR35792">
    <property type="entry name" value="GENERAL STRESS PROTEIN"/>
    <property type="match status" value="1"/>
</dbReference>
<feature type="coiled-coil region" evidence="1">
    <location>
        <begin position="39"/>
        <end position="113"/>
    </location>
</feature>
<sequence length="124" mass="13984">MNTKSIVSGIAAGVLIGGAYVLLTAPQSGKELREKAKRKEEWTALNEQTLNKKDEIKEKWNEISTEGKEALSNLSSEMQRTYNRYEEEVKPEVQAIQKEVQEISDTIATLSEKIRKEADGNENK</sequence>
<feature type="transmembrane region" description="Helical" evidence="2">
    <location>
        <begin position="6"/>
        <end position="25"/>
    </location>
</feature>
<name>A0ABW0YQC8_9BACI</name>
<accession>A0ABW0YQC8</accession>
<protein>
    <submittedName>
        <fullName evidence="3">YtxH domain-containing protein</fullName>
    </submittedName>
</protein>
<proteinExistence type="predicted"/>
<keyword evidence="4" id="KW-1185">Reference proteome</keyword>
<dbReference type="PANTHER" id="PTHR35792:SF3">
    <property type="entry name" value="IG HYPOTHETICAL 17707"/>
    <property type="match status" value="1"/>
</dbReference>
<gene>
    <name evidence="3" type="ORF">ACFPU1_12285</name>
</gene>